<dbReference type="EMBL" id="MRBO01000442">
    <property type="protein sequence ID" value="KAB2584378.1"/>
    <property type="molecule type" value="Genomic_DNA"/>
</dbReference>
<accession>A0A0C2VPM1</accession>
<dbReference type="Pfam" id="PF05065">
    <property type="entry name" value="Phage_capsid"/>
    <property type="match status" value="1"/>
</dbReference>
<evidence type="ECO:0000256" key="1">
    <source>
        <dbReference type="ARBA" id="ARBA00004328"/>
    </source>
</evidence>
<evidence type="ECO:0000313" key="5">
    <source>
        <dbReference type="Proteomes" id="UP000325576"/>
    </source>
</evidence>
<sequence length="364" mass="38928">MKKTVKEYTAEKVAEAIKNKSQDQVPGAGDGTTTVVETEDSKNADISKAFFKALATNQGMGEAQKKIREQYKAKAQTIGTPDEGGVLVPLTVDANIRTQLEYISPIRQIARVISNAPARLQLPSADGGNAYWVAEAALIPETEVNFAVKELVPEKLASRIKGITLEFLQDAAINPSAQALLENQLAQKAALVENQAFVNGDGADKPFGFRSSAVTPLTLAQAGAALAWSDLLALQFKLSTAYRNQGVYVMSSAALAKVIGLKDTAGRPLYINSITESGANTLLGRPVYIVDEIPTTGTTPNFVTEVWYGVFSDYVIGDRLGTTFDLGTSGDDFDRAVYTLRMLKRVGGVPTSNNFAKLTGVTLA</sequence>
<name>A0A0C2VPM1_RHOER</name>
<feature type="domain" description="Phage capsid-like C-terminal" evidence="3">
    <location>
        <begin position="84"/>
        <end position="355"/>
    </location>
</feature>
<evidence type="ECO:0000259" key="3">
    <source>
        <dbReference type="Pfam" id="PF05065"/>
    </source>
</evidence>
<dbReference type="SUPFAM" id="SSF56563">
    <property type="entry name" value="Major capsid protein gp5"/>
    <property type="match status" value="1"/>
</dbReference>
<comment type="subcellular location">
    <subcellularLocation>
        <location evidence="1">Virion</location>
    </subcellularLocation>
</comment>
<dbReference type="InterPro" id="IPR024455">
    <property type="entry name" value="Phage_capsid"/>
</dbReference>
<evidence type="ECO:0000256" key="2">
    <source>
        <dbReference type="SAM" id="MobiDB-lite"/>
    </source>
</evidence>
<dbReference type="Proteomes" id="UP000325576">
    <property type="component" value="Unassembled WGS sequence"/>
</dbReference>
<dbReference type="NCBIfam" id="TIGR01554">
    <property type="entry name" value="major_cap_HK97"/>
    <property type="match status" value="1"/>
</dbReference>
<dbReference type="InterPro" id="IPR054612">
    <property type="entry name" value="Phage_capsid-like_C"/>
</dbReference>
<evidence type="ECO:0000313" key="4">
    <source>
        <dbReference type="EMBL" id="KAB2584378.1"/>
    </source>
</evidence>
<comment type="caution">
    <text evidence="4">The sequence shown here is derived from an EMBL/GenBank/DDBJ whole genome shotgun (WGS) entry which is preliminary data.</text>
</comment>
<protein>
    <recommendedName>
        <fullName evidence="3">Phage capsid-like C-terminal domain-containing protein</fullName>
    </recommendedName>
</protein>
<dbReference type="AlphaFoldDB" id="A0A0C2VPM1"/>
<dbReference type="Gene3D" id="3.30.2320.10">
    <property type="entry name" value="hypothetical protein PF0899 domain"/>
    <property type="match status" value="1"/>
</dbReference>
<gene>
    <name evidence="4" type="ORF">BS297_15675</name>
</gene>
<reference evidence="4 5" key="1">
    <citation type="journal article" date="2017" name="Poromechanics V (2013)">
        <title>Genomic Characterization of the Arsenic-Tolerant Actinobacterium, &lt;i&gt;Rhodococcus erythropolis&lt;/i&gt; S43.</title>
        <authorList>
            <person name="Retamal-Morales G."/>
            <person name="Mehnert M."/>
            <person name="Schwabe R."/>
            <person name="Tischler D."/>
            <person name="Schloemann M."/>
            <person name="Levican G.J."/>
        </authorList>
    </citation>
    <scope>NUCLEOTIDE SEQUENCE [LARGE SCALE GENOMIC DNA]</scope>
    <source>
        <strain evidence="4 5">S43</strain>
    </source>
</reference>
<dbReference type="Gene3D" id="3.30.2400.10">
    <property type="entry name" value="Major capsid protein gp5"/>
    <property type="match status" value="1"/>
</dbReference>
<proteinExistence type="predicted"/>
<feature type="region of interest" description="Disordered" evidence="2">
    <location>
        <begin position="19"/>
        <end position="38"/>
    </location>
</feature>
<organism evidence="4 5">
    <name type="scientific">Rhodococcus erythropolis</name>
    <name type="common">Arthrobacter picolinophilus</name>
    <dbReference type="NCBI Taxonomy" id="1833"/>
    <lineage>
        <taxon>Bacteria</taxon>
        <taxon>Bacillati</taxon>
        <taxon>Actinomycetota</taxon>
        <taxon>Actinomycetes</taxon>
        <taxon>Mycobacteriales</taxon>
        <taxon>Nocardiaceae</taxon>
        <taxon>Rhodococcus</taxon>
        <taxon>Rhodococcus erythropolis group</taxon>
    </lineage>
</organism>